<dbReference type="Gene3D" id="3.30.420.40">
    <property type="match status" value="1"/>
</dbReference>
<keyword evidence="8" id="KW-1185">Reference proteome</keyword>
<dbReference type="GO" id="GO:0017110">
    <property type="term" value="F:nucleoside diphosphate phosphatase activity"/>
    <property type="evidence" value="ECO:0007669"/>
    <property type="project" value="TreeGrafter"/>
</dbReference>
<dbReference type="GO" id="GO:0005524">
    <property type="term" value="F:ATP binding"/>
    <property type="evidence" value="ECO:0007669"/>
    <property type="project" value="UniProtKB-KW"/>
</dbReference>
<accession>A0AAV0IZI0</accession>
<feature type="binding site" evidence="4">
    <location>
        <begin position="244"/>
        <end position="248"/>
    </location>
    <ligand>
        <name>ATP</name>
        <dbReference type="ChEBI" id="CHEBI:30616"/>
    </ligand>
</feature>
<keyword evidence="4" id="KW-0547">Nucleotide-binding</keyword>
<comment type="similarity">
    <text evidence="1">Belongs to the GDA1/CD39 NTPase family.</text>
</comment>
<dbReference type="InterPro" id="IPR000407">
    <property type="entry name" value="GDA1_CD39_NTPase"/>
</dbReference>
<dbReference type="GO" id="GO:0016020">
    <property type="term" value="C:membrane"/>
    <property type="evidence" value="ECO:0007669"/>
    <property type="project" value="TreeGrafter"/>
</dbReference>
<reference evidence="7" key="1">
    <citation type="submission" date="2022-08" db="EMBL/GenBank/DDBJ databases">
        <authorList>
            <person name="Gutierrez-Valencia J."/>
        </authorList>
    </citation>
    <scope>NUCLEOTIDE SEQUENCE</scope>
</reference>
<dbReference type="Pfam" id="PF01150">
    <property type="entry name" value="GDA1_CD39"/>
    <property type="match status" value="1"/>
</dbReference>
<evidence type="ECO:0000313" key="8">
    <source>
        <dbReference type="Proteomes" id="UP001154282"/>
    </source>
</evidence>
<organism evidence="7 8">
    <name type="scientific">Linum tenue</name>
    <dbReference type="NCBI Taxonomy" id="586396"/>
    <lineage>
        <taxon>Eukaryota</taxon>
        <taxon>Viridiplantae</taxon>
        <taxon>Streptophyta</taxon>
        <taxon>Embryophyta</taxon>
        <taxon>Tracheophyta</taxon>
        <taxon>Spermatophyta</taxon>
        <taxon>Magnoliopsida</taxon>
        <taxon>eudicotyledons</taxon>
        <taxon>Gunneridae</taxon>
        <taxon>Pentapetalae</taxon>
        <taxon>rosids</taxon>
        <taxon>fabids</taxon>
        <taxon>Malpighiales</taxon>
        <taxon>Linaceae</taxon>
        <taxon>Linum</taxon>
    </lineage>
</organism>
<gene>
    <name evidence="7" type="ORF">LITE_LOCUS11472</name>
</gene>
<name>A0AAV0IZI0_9ROSI</name>
<evidence type="ECO:0000313" key="7">
    <source>
        <dbReference type="EMBL" id="CAI0402118.1"/>
    </source>
</evidence>
<comment type="caution">
    <text evidence="7">The sequence shown here is derived from an EMBL/GenBank/DDBJ whole genome shotgun (WGS) entry which is preliminary data.</text>
</comment>
<dbReference type="EMBL" id="CAMGYJ010000004">
    <property type="protein sequence ID" value="CAI0402118.1"/>
    <property type="molecule type" value="Genomic_DNA"/>
</dbReference>
<keyword evidence="4" id="KW-0067">ATP-binding</keyword>
<feature type="active site" description="Proton acceptor" evidence="3">
    <location>
        <position position="214"/>
    </location>
</feature>
<feature type="transmembrane region" description="Helical" evidence="6">
    <location>
        <begin position="60"/>
        <end position="79"/>
    </location>
</feature>
<evidence type="ECO:0000256" key="6">
    <source>
        <dbReference type="SAM" id="Phobius"/>
    </source>
</evidence>
<keyword evidence="6" id="KW-1133">Transmembrane helix</keyword>
<dbReference type="PANTHER" id="PTHR11782:SF3">
    <property type="entry name" value="APYRASE 6-RELATED"/>
    <property type="match status" value="1"/>
</dbReference>
<dbReference type="PANTHER" id="PTHR11782">
    <property type="entry name" value="ADENOSINE/GUANOSINE DIPHOSPHATASE"/>
    <property type="match status" value="1"/>
</dbReference>
<evidence type="ECO:0000256" key="4">
    <source>
        <dbReference type="PIRSR" id="PIRSR600407-2"/>
    </source>
</evidence>
<proteinExistence type="inferred from homology"/>
<dbReference type="AlphaFoldDB" id="A0AAV0IZI0"/>
<evidence type="ECO:0008006" key="9">
    <source>
        <dbReference type="Google" id="ProtNLM"/>
    </source>
</evidence>
<evidence type="ECO:0000256" key="5">
    <source>
        <dbReference type="SAM" id="MobiDB-lite"/>
    </source>
</evidence>
<protein>
    <recommendedName>
        <fullName evidence="9">Apyrase</fullName>
    </recommendedName>
</protein>
<dbReference type="GO" id="GO:0009134">
    <property type="term" value="P:nucleoside diphosphate catabolic process"/>
    <property type="evidence" value="ECO:0007669"/>
    <property type="project" value="TreeGrafter"/>
</dbReference>
<sequence length="587" mass="65401">MRSLRLRNRVASKSVDSDTTHNGMDPVKFQQRVGPATSRSAPNFAYYPISRPSKRSKSNLIVFGFVLTLIALISCYYLFRTGKVVDWNKKYGIVIDGGSTGTRLHVFAYRVQGGKTVFDFGEEAAMRVSPGLSAYAEDPESAGSSLNELLEFGKERVPRGLWGDTKIRLMATAGMRLLDFDVQHRILESCRRVLRQSRFVFKDEWASVINGSDEGVYAWIVANYASGTLGADPLKTTGIIELGGASAQAWFLFLIFSLYSFARFITFVSNEPLPPEFSRTVKFGNVIYNIYSHSFLQFGQNAAFDALRELLVSPDHQSFYRNLIPILTNTAAELVEKGGVKLDPCTPMGYSHAMAAESSSSGSFIEEKDSLLSNLQPGGNFSECRSAALTLLQKGKDKCAYQHCSIGPTFIPKLQGKFLATENFFYTSKFFGLSPKAFLSDLMGAGKQFCGEDWSSLRRKHRSLSLKDDDLMRYCFSSAYIVALLHDSLGISLDDERIGYGNHVGNIPLDWALGAVILLTSSSQDMQHPSWISTVIGDDSPTLLWLVAIAALFMFAVWSVSKWRKPQLKTIYDLEKGRYIVTRVRRS</sequence>
<dbReference type="Gene3D" id="3.30.420.150">
    <property type="entry name" value="Exopolyphosphatase. Domain 2"/>
    <property type="match status" value="1"/>
</dbReference>
<feature type="compositionally biased region" description="Basic residues" evidence="5">
    <location>
        <begin position="1"/>
        <end position="10"/>
    </location>
</feature>
<feature type="transmembrane region" description="Helical" evidence="6">
    <location>
        <begin position="542"/>
        <end position="560"/>
    </location>
</feature>
<feature type="region of interest" description="Disordered" evidence="5">
    <location>
        <begin position="1"/>
        <end position="37"/>
    </location>
</feature>
<dbReference type="Proteomes" id="UP001154282">
    <property type="component" value="Unassembled WGS sequence"/>
</dbReference>
<evidence type="ECO:0000256" key="1">
    <source>
        <dbReference type="ARBA" id="ARBA00009283"/>
    </source>
</evidence>
<keyword evidence="6" id="KW-0812">Transmembrane</keyword>
<evidence type="ECO:0000256" key="3">
    <source>
        <dbReference type="PIRSR" id="PIRSR600407-1"/>
    </source>
</evidence>
<evidence type="ECO:0000256" key="2">
    <source>
        <dbReference type="ARBA" id="ARBA00022801"/>
    </source>
</evidence>
<keyword evidence="6" id="KW-0472">Membrane</keyword>
<keyword evidence="2" id="KW-0378">Hydrolase</keyword>